<evidence type="ECO:0000313" key="2">
    <source>
        <dbReference type="EMBL" id="KAJ1104320.1"/>
    </source>
</evidence>
<organism evidence="2 3">
    <name type="scientific">Pleurodeles waltl</name>
    <name type="common">Iberian ribbed newt</name>
    <dbReference type="NCBI Taxonomy" id="8319"/>
    <lineage>
        <taxon>Eukaryota</taxon>
        <taxon>Metazoa</taxon>
        <taxon>Chordata</taxon>
        <taxon>Craniata</taxon>
        <taxon>Vertebrata</taxon>
        <taxon>Euteleostomi</taxon>
        <taxon>Amphibia</taxon>
        <taxon>Batrachia</taxon>
        <taxon>Caudata</taxon>
        <taxon>Salamandroidea</taxon>
        <taxon>Salamandridae</taxon>
        <taxon>Pleurodelinae</taxon>
        <taxon>Pleurodeles</taxon>
    </lineage>
</organism>
<reference evidence="2" key="1">
    <citation type="journal article" date="2022" name="bioRxiv">
        <title>Sequencing and chromosome-scale assembly of the giantPleurodeles waltlgenome.</title>
        <authorList>
            <person name="Brown T."/>
            <person name="Elewa A."/>
            <person name="Iarovenko S."/>
            <person name="Subramanian E."/>
            <person name="Araus A.J."/>
            <person name="Petzold A."/>
            <person name="Susuki M."/>
            <person name="Suzuki K.-i.T."/>
            <person name="Hayashi T."/>
            <person name="Toyoda A."/>
            <person name="Oliveira C."/>
            <person name="Osipova E."/>
            <person name="Leigh N.D."/>
            <person name="Simon A."/>
            <person name="Yun M.H."/>
        </authorList>
    </citation>
    <scope>NUCLEOTIDE SEQUENCE</scope>
    <source>
        <strain evidence="2">20211129_DDA</strain>
        <tissue evidence="2">Liver</tissue>
    </source>
</reference>
<proteinExistence type="predicted"/>
<name>A0AAV7MNI3_PLEWA</name>
<dbReference type="EMBL" id="JANPWB010000013">
    <property type="protein sequence ID" value="KAJ1104320.1"/>
    <property type="molecule type" value="Genomic_DNA"/>
</dbReference>
<keyword evidence="3" id="KW-1185">Reference proteome</keyword>
<comment type="caution">
    <text evidence="2">The sequence shown here is derived from an EMBL/GenBank/DDBJ whole genome shotgun (WGS) entry which is preliminary data.</text>
</comment>
<dbReference type="AlphaFoldDB" id="A0AAV7MNI3"/>
<evidence type="ECO:0000313" key="3">
    <source>
        <dbReference type="Proteomes" id="UP001066276"/>
    </source>
</evidence>
<dbReference type="Proteomes" id="UP001066276">
    <property type="component" value="Chromosome 9"/>
</dbReference>
<accession>A0AAV7MNI3</accession>
<feature type="region of interest" description="Disordered" evidence="1">
    <location>
        <begin position="1"/>
        <end position="22"/>
    </location>
</feature>
<evidence type="ECO:0000256" key="1">
    <source>
        <dbReference type="SAM" id="MobiDB-lite"/>
    </source>
</evidence>
<gene>
    <name evidence="2" type="ORF">NDU88_001732</name>
</gene>
<protein>
    <submittedName>
        <fullName evidence="2">Uncharacterized protein</fullName>
    </submittedName>
</protein>
<sequence>MVTRTRSPKPVPSGRPEEEELQYRRRCNGKRARTLPRLRRDVAQPVTIMTLEIRTGGFPIPYLSTMVTRTRSPKPVPSGRPEEEELQYRRRCNGKRARTLPRLRRDVAQPVTIMTLEIRTGGFPIPYLSTMVTRTRSPKPVPSGRPEEEELQYRRRCNGKRARTLPRLRRDVAQPVPSNSSLDDNPIAYYIWQLRCGKKKEKVRNR</sequence>